<feature type="compositionally biased region" description="Basic and acidic residues" evidence="2">
    <location>
        <begin position="84"/>
        <end position="113"/>
    </location>
</feature>
<organism evidence="3 4">
    <name type="scientific">Pseudovibrio exalbescens</name>
    <dbReference type="NCBI Taxonomy" id="197461"/>
    <lineage>
        <taxon>Bacteria</taxon>
        <taxon>Pseudomonadati</taxon>
        <taxon>Pseudomonadota</taxon>
        <taxon>Alphaproteobacteria</taxon>
        <taxon>Hyphomicrobiales</taxon>
        <taxon>Stappiaceae</taxon>
        <taxon>Pseudovibrio</taxon>
    </lineage>
</organism>
<evidence type="ECO:0000256" key="2">
    <source>
        <dbReference type="SAM" id="MobiDB-lite"/>
    </source>
</evidence>
<gene>
    <name evidence="3" type="ORF">A3843_15225</name>
</gene>
<comment type="caution">
    <text evidence="3">The sequence shown here is derived from an EMBL/GenBank/DDBJ whole genome shotgun (WGS) entry which is preliminary data.</text>
</comment>
<evidence type="ECO:0000313" key="4">
    <source>
        <dbReference type="Proteomes" id="UP000185783"/>
    </source>
</evidence>
<proteinExistence type="predicted"/>
<dbReference type="EMBL" id="LVVZ01000022">
    <property type="protein sequence ID" value="OKL43079.1"/>
    <property type="molecule type" value="Genomic_DNA"/>
</dbReference>
<sequence length="132" mass="15246">MARLQRIVKVQRQQEEAIRYEISVANADIHALEERAEDLTSQWGSHEGPLGEVVNQTIARKLKRAAAEKTRKQARVKQLTDQLLGEKRKTTMAEKQHKEAKTDHDRNAERKSLMEVAELQVLKQRSGRDKPR</sequence>
<protein>
    <recommendedName>
        <fullName evidence="5">Flagellar FliJ protein</fullName>
    </recommendedName>
</protein>
<dbReference type="AlphaFoldDB" id="A0A1U7JEB1"/>
<evidence type="ECO:0008006" key="5">
    <source>
        <dbReference type="Google" id="ProtNLM"/>
    </source>
</evidence>
<dbReference type="Proteomes" id="UP000185783">
    <property type="component" value="Unassembled WGS sequence"/>
</dbReference>
<reference evidence="3 4" key="1">
    <citation type="submission" date="2016-03" db="EMBL/GenBank/DDBJ databases">
        <title>Genome sequence of Nesiotobacter sp. nov., a moderately halophilic alphaproteobacterium isolated from the Yellow Sea, China.</title>
        <authorList>
            <person name="Zhang G."/>
            <person name="Zhang R."/>
        </authorList>
    </citation>
    <scope>NUCLEOTIDE SEQUENCE [LARGE SCALE GENOMIC DNA]</scope>
    <source>
        <strain evidence="3 4">WB1-6</strain>
    </source>
</reference>
<feature type="coiled-coil region" evidence="1">
    <location>
        <begin position="22"/>
        <end position="82"/>
    </location>
</feature>
<evidence type="ECO:0000256" key="1">
    <source>
        <dbReference type="SAM" id="Coils"/>
    </source>
</evidence>
<feature type="region of interest" description="Disordered" evidence="2">
    <location>
        <begin position="83"/>
        <end position="132"/>
    </location>
</feature>
<dbReference type="STRING" id="197461.A3843_15225"/>
<keyword evidence="1" id="KW-0175">Coiled coil</keyword>
<evidence type="ECO:0000313" key="3">
    <source>
        <dbReference type="EMBL" id="OKL43079.1"/>
    </source>
</evidence>
<accession>A0A1U7JEB1</accession>
<keyword evidence="4" id="KW-1185">Reference proteome</keyword>
<name>A0A1U7JEB1_9HYPH</name>